<sequence>MGHWFLSNIPWKALAVYGVVGLVTLGTRGVDDYGFIAFVMVGVLFFSLFILITHIRLNYHYDAVIRNIIIPEFMDKRPFREFNTARKEVILEEILANVNNSVNLKLKTDYSFTNTIDLVIQYNECMDKFKRQLDKLYAEVPDEEIKGWDKFMLAAKNMADEDIEYAINNAYSPDLIQKYCKRENNSNNNIINERQDILSRNQLSQNRTS</sequence>
<evidence type="ECO:0000313" key="3">
    <source>
        <dbReference type="Proteomes" id="UP000054251"/>
    </source>
</evidence>
<dbReference type="EMBL" id="LMYN01000296">
    <property type="protein sequence ID" value="KRZ98406.1"/>
    <property type="molecule type" value="Genomic_DNA"/>
</dbReference>
<protein>
    <submittedName>
        <fullName evidence="2">Uncharacterized protein</fullName>
    </submittedName>
</protein>
<organism evidence="2 3">
    <name type="scientific">Debaryomyces fabryi</name>
    <dbReference type="NCBI Taxonomy" id="58627"/>
    <lineage>
        <taxon>Eukaryota</taxon>
        <taxon>Fungi</taxon>
        <taxon>Dikarya</taxon>
        <taxon>Ascomycota</taxon>
        <taxon>Saccharomycotina</taxon>
        <taxon>Pichiomycetes</taxon>
        <taxon>Debaryomycetaceae</taxon>
        <taxon>Debaryomyces</taxon>
    </lineage>
</organism>
<evidence type="ECO:0000256" key="1">
    <source>
        <dbReference type="SAM" id="Phobius"/>
    </source>
</evidence>
<keyword evidence="3" id="KW-1185">Reference proteome</keyword>
<feature type="transmembrane region" description="Helical" evidence="1">
    <location>
        <begin position="9"/>
        <end position="27"/>
    </location>
</feature>
<dbReference type="OrthoDB" id="4103527at2759"/>
<reference evidence="2 3" key="1">
    <citation type="submission" date="2015-11" db="EMBL/GenBank/DDBJ databases">
        <title>The genome of Debaryomyces fabryi.</title>
        <authorList>
            <person name="Tafer H."/>
            <person name="Lopandic K."/>
        </authorList>
    </citation>
    <scope>NUCLEOTIDE SEQUENCE [LARGE SCALE GENOMIC DNA]</scope>
    <source>
        <strain evidence="2 3">CBS 789</strain>
    </source>
</reference>
<name>A0A0V1PQ86_9ASCO</name>
<keyword evidence="1" id="KW-0472">Membrane</keyword>
<dbReference type="GeneID" id="26842843"/>
<accession>A0A0V1PQ86</accession>
<keyword evidence="1" id="KW-0812">Transmembrane</keyword>
<dbReference type="AlphaFoldDB" id="A0A0V1PQ86"/>
<dbReference type="RefSeq" id="XP_015464509.1">
    <property type="nucleotide sequence ID" value="XM_015614663.1"/>
</dbReference>
<dbReference type="Proteomes" id="UP000054251">
    <property type="component" value="Unassembled WGS sequence"/>
</dbReference>
<gene>
    <name evidence="2" type="ORF">AC631_05834</name>
</gene>
<proteinExistence type="predicted"/>
<comment type="caution">
    <text evidence="2">The sequence shown here is derived from an EMBL/GenBank/DDBJ whole genome shotgun (WGS) entry which is preliminary data.</text>
</comment>
<evidence type="ECO:0000313" key="2">
    <source>
        <dbReference type="EMBL" id="KRZ98406.1"/>
    </source>
</evidence>
<keyword evidence="1" id="KW-1133">Transmembrane helix</keyword>
<feature type="transmembrane region" description="Helical" evidence="1">
    <location>
        <begin position="33"/>
        <end position="52"/>
    </location>
</feature>